<protein>
    <submittedName>
        <fullName evidence="1">Uncharacterized protein</fullName>
    </submittedName>
</protein>
<dbReference type="AlphaFoldDB" id="A0A843VB66"/>
<proteinExistence type="predicted"/>
<keyword evidence="2" id="KW-1185">Reference proteome</keyword>
<dbReference type="EMBL" id="NMUH01001088">
    <property type="protein sequence ID" value="MQL88769.1"/>
    <property type="molecule type" value="Genomic_DNA"/>
</dbReference>
<dbReference type="Proteomes" id="UP000652761">
    <property type="component" value="Unassembled WGS sequence"/>
</dbReference>
<comment type="caution">
    <text evidence="1">The sequence shown here is derived from an EMBL/GenBank/DDBJ whole genome shotgun (WGS) entry which is preliminary data.</text>
</comment>
<evidence type="ECO:0000313" key="1">
    <source>
        <dbReference type="EMBL" id="MQL88769.1"/>
    </source>
</evidence>
<gene>
    <name evidence="1" type="ORF">Taro_021336</name>
</gene>
<evidence type="ECO:0000313" key="2">
    <source>
        <dbReference type="Proteomes" id="UP000652761"/>
    </source>
</evidence>
<sequence>MRSATTIKSQHMNNQVYSKGIKRLGEALLGLSQEVPNQPPRWPSSGFLSKLQCNPRSGMPSSMIQQAPRCSRWPDQASKLQISGCKGEGFSQSENRVSLLSLLPLLQRGKEKA</sequence>
<reference evidence="1" key="1">
    <citation type="submission" date="2017-07" db="EMBL/GenBank/DDBJ databases">
        <title>Taro Niue Genome Assembly and Annotation.</title>
        <authorList>
            <person name="Atibalentja N."/>
            <person name="Keating K."/>
            <person name="Fields C.J."/>
        </authorList>
    </citation>
    <scope>NUCLEOTIDE SEQUENCE</scope>
    <source>
        <strain evidence="1">Niue_2</strain>
        <tissue evidence="1">Leaf</tissue>
    </source>
</reference>
<accession>A0A843VB66</accession>
<organism evidence="1 2">
    <name type="scientific">Colocasia esculenta</name>
    <name type="common">Wild taro</name>
    <name type="synonym">Arum esculentum</name>
    <dbReference type="NCBI Taxonomy" id="4460"/>
    <lineage>
        <taxon>Eukaryota</taxon>
        <taxon>Viridiplantae</taxon>
        <taxon>Streptophyta</taxon>
        <taxon>Embryophyta</taxon>
        <taxon>Tracheophyta</taxon>
        <taxon>Spermatophyta</taxon>
        <taxon>Magnoliopsida</taxon>
        <taxon>Liliopsida</taxon>
        <taxon>Araceae</taxon>
        <taxon>Aroideae</taxon>
        <taxon>Colocasieae</taxon>
        <taxon>Colocasia</taxon>
    </lineage>
</organism>
<name>A0A843VB66_COLES</name>